<name>A0ABP0JVH6_9DINO</name>
<dbReference type="Proteomes" id="UP001642464">
    <property type="component" value="Unassembled WGS sequence"/>
</dbReference>
<feature type="region of interest" description="Disordered" evidence="1">
    <location>
        <begin position="625"/>
        <end position="644"/>
    </location>
</feature>
<feature type="region of interest" description="Disordered" evidence="1">
    <location>
        <begin position="705"/>
        <end position="726"/>
    </location>
</feature>
<accession>A0ABP0JVH6</accession>
<evidence type="ECO:0000256" key="1">
    <source>
        <dbReference type="SAM" id="MobiDB-lite"/>
    </source>
</evidence>
<protein>
    <submittedName>
        <fullName evidence="2">Uncharacterized protein</fullName>
    </submittedName>
</protein>
<proteinExistence type="predicted"/>
<dbReference type="EMBL" id="CAXAMM010008787">
    <property type="protein sequence ID" value="CAK9018451.1"/>
    <property type="molecule type" value="Genomic_DNA"/>
</dbReference>
<reference evidence="2 3" key="1">
    <citation type="submission" date="2024-02" db="EMBL/GenBank/DDBJ databases">
        <authorList>
            <person name="Chen Y."/>
            <person name="Shah S."/>
            <person name="Dougan E. K."/>
            <person name="Thang M."/>
            <person name="Chan C."/>
        </authorList>
    </citation>
    <scope>NUCLEOTIDE SEQUENCE [LARGE SCALE GENOMIC DNA]</scope>
</reference>
<evidence type="ECO:0000313" key="3">
    <source>
        <dbReference type="Proteomes" id="UP001642464"/>
    </source>
</evidence>
<organism evidence="2 3">
    <name type="scientific">Durusdinium trenchii</name>
    <dbReference type="NCBI Taxonomy" id="1381693"/>
    <lineage>
        <taxon>Eukaryota</taxon>
        <taxon>Sar</taxon>
        <taxon>Alveolata</taxon>
        <taxon>Dinophyceae</taxon>
        <taxon>Suessiales</taxon>
        <taxon>Symbiodiniaceae</taxon>
        <taxon>Durusdinium</taxon>
    </lineage>
</organism>
<gene>
    <name evidence="2" type="ORF">SCF082_LOCUS14109</name>
</gene>
<evidence type="ECO:0000313" key="2">
    <source>
        <dbReference type="EMBL" id="CAK9018451.1"/>
    </source>
</evidence>
<keyword evidence="3" id="KW-1185">Reference proteome</keyword>
<sequence>MCNHFDVISKGKSICQVGWSLQKVGPSVCVELPIESKKRSHIIECNEALASSSGGMLPMPSGKERVCSLSTSHTCAFLRCLENGCGSNLSLEQLVAKGDDLGKMLTEGWEWCVVKAQVEAEVPDFCCFLQAAYNSDHGIVKPPNELEVAMTIAHIFQMQPEDKKDLAKAVAQAAAGMPPRRGYIKSIGDFVASYAGGRQYGGSINFGEDFTWLLAYFDWKEPTTTFPFLRIALACCQLTCPKSAQKDGFSRLITRADWDKLTGKKLHDDSLKAEKLMHAGWSMVEKSSLAMEKVALAFGKFQISKGVVYETMDDINEKFKTDILLRNSGLPMEDSKGKKEEASSSVKGLEEATDTVAIALNANKHIKVNKLYLIKATADEDNAGKIWKLDTLSAEGGKLSHQPFFGEVEHKEVTLADLKLGDQDVAVSNTHQVFAGGRIGKGKLVIMPLGFVQVVHVDKLLKTSCSIKAPDMKDHCFIITPWRVDFVKRTGAFIPYWMVKEGTSADECCLSRTSIKAGKYSIPAYVNKRLIEEGTPLLVEPAEEKESVVTVKYRDGPPIALPKGLINEDQFGGKWLRLRPSNFSIAKLVLGHMDRFKTLSNPSLANSPQLKIIWKKVKGKLKEDGDAPNPFGEECEEQEDAKGKQKDILANAPATVLIELNGAYVTVRTPKNWKESDLIIPLKVDSLNAVFDFIMEDTHPLFNKGKRPYNKSGQYAKKARKVSEED</sequence>
<comment type="caution">
    <text evidence="2">The sequence shown here is derived from an EMBL/GenBank/DDBJ whole genome shotgun (WGS) entry which is preliminary data.</text>
</comment>